<dbReference type="AlphaFoldDB" id="A0A195AZV3"/>
<feature type="compositionally biased region" description="Low complexity" evidence="1">
    <location>
        <begin position="202"/>
        <end position="215"/>
    </location>
</feature>
<dbReference type="EMBL" id="KQ976692">
    <property type="protein sequence ID" value="KYM77736.1"/>
    <property type="molecule type" value="Genomic_DNA"/>
</dbReference>
<feature type="region of interest" description="Disordered" evidence="1">
    <location>
        <begin position="201"/>
        <end position="225"/>
    </location>
</feature>
<gene>
    <name evidence="2" type="ORF">ALC53_11747</name>
</gene>
<protein>
    <submittedName>
        <fullName evidence="2">Uncharacterized protein</fullName>
    </submittedName>
</protein>
<proteinExistence type="predicted"/>
<evidence type="ECO:0000313" key="2">
    <source>
        <dbReference type="EMBL" id="KYM77736.1"/>
    </source>
</evidence>
<sequence>MAPGGFGNQVEVLVCNYGPVDRIASQLYTLGRPGLCPLGTFLSDRYLSLCITQRAIGIGNNEQQNVVYREVIEARVDSPPMPTDRAPFLFFSRLSLRMSPVVPVRTVTAQRVWLQPSVSTFDPPLRQGLERLAQELNAATWRTRTGSLLPFNILASPLAAAARGIDMRSGFRLVPFRSARYGTARYCTARHGTARHRIDCNRTTTTSDDTTTATTRPPPLPLTSPFAAAATTTEAPLIPEFSRDAPSC</sequence>
<evidence type="ECO:0000313" key="3">
    <source>
        <dbReference type="Proteomes" id="UP000078540"/>
    </source>
</evidence>
<keyword evidence="3" id="KW-1185">Reference proteome</keyword>
<evidence type="ECO:0000256" key="1">
    <source>
        <dbReference type="SAM" id="MobiDB-lite"/>
    </source>
</evidence>
<dbReference type="Proteomes" id="UP000078540">
    <property type="component" value="Unassembled WGS sequence"/>
</dbReference>
<accession>A0A195AZV3</accession>
<name>A0A195AZV3_9HYME</name>
<organism evidence="2 3">
    <name type="scientific">Atta colombica</name>
    <dbReference type="NCBI Taxonomy" id="520822"/>
    <lineage>
        <taxon>Eukaryota</taxon>
        <taxon>Metazoa</taxon>
        <taxon>Ecdysozoa</taxon>
        <taxon>Arthropoda</taxon>
        <taxon>Hexapoda</taxon>
        <taxon>Insecta</taxon>
        <taxon>Pterygota</taxon>
        <taxon>Neoptera</taxon>
        <taxon>Endopterygota</taxon>
        <taxon>Hymenoptera</taxon>
        <taxon>Apocrita</taxon>
        <taxon>Aculeata</taxon>
        <taxon>Formicoidea</taxon>
        <taxon>Formicidae</taxon>
        <taxon>Myrmicinae</taxon>
        <taxon>Atta</taxon>
    </lineage>
</organism>
<reference evidence="2 3" key="1">
    <citation type="submission" date="2015-09" db="EMBL/GenBank/DDBJ databases">
        <title>Atta colombica WGS genome.</title>
        <authorList>
            <person name="Nygaard S."/>
            <person name="Hu H."/>
            <person name="Boomsma J."/>
            <person name="Zhang G."/>
        </authorList>
    </citation>
    <scope>NUCLEOTIDE SEQUENCE [LARGE SCALE GENOMIC DNA]</scope>
    <source>
        <strain evidence="2">Treedump-2</strain>
        <tissue evidence="2">Whole body</tissue>
    </source>
</reference>